<reference evidence="1 2" key="1">
    <citation type="submission" date="2016-11" db="EMBL/GenBank/DDBJ databases">
        <authorList>
            <person name="Varghese N."/>
            <person name="Submissions S."/>
        </authorList>
    </citation>
    <scope>NUCLEOTIDE SEQUENCE [LARGE SCALE GENOMIC DNA]</scope>
    <source>
        <strain evidence="1 2">DSM 17919</strain>
    </source>
</reference>
<dbReference type="AlphaFoldDB" id="A0A8G2CD17"/>
<proteinExistence type="predicted"/>
<dbReference type="Proteomes" id="UP000184001">
    <property type="component" value="Unassembled WGS sequence"/>
</dbReference>
<dbReference type="EMBL" id="FQZR01000011">
    <property type="protein sequence ID" value="SHJ71669.1"/>
    <property type="molecule type" value="Genomic_DNA"/>
</dbReference>
<dbReference type="RefSeq" id="WP_019999234.1">
    <property type="nucleotide sequence ID" value="NZ_CP192220.1"/>
</dbReference>
<accession>A0A8G2CD17</accession>
<sequence length="56" mass="6064">MLKESERQCIVLQAGKMTVKAENFYAPVGRRARTFTAAAKACRAALAGMPYKGVVC</sequence>
<protein>
    <submittedName>
        <fullName evidence="1">Uncharacterized protein</fullName>
    </submittedName>
</protein>
<gene>
    <name evidence="1" type="ORF">SAMN05660830_03062</name>
</gene>
<organism evidence="1 2">
    <name type="scientific">Halodesulfovibrio aestuarii</name>
    <dbReference type="NCBI Taxonomy" id="126333"/>
    <lineage>
        <taxon>Bacteria</taxon>
        <taxon>Pseudomonadati</taxon>
        <taxon>Thermodesulfobacteriota</taxon>
        <taxon>Desulfovibrionia</taxon>
        <taxon>Desulfovibrionales</taxon>
        <taxon>Desulfovibrionaceae</taxon>
        <taxon>Halodesulfovibrio</taxon>
    </lineage>
</organism>
<evidence type="ECO:0000313" key="2">
    <source>
        <dbReference type="Proteomes" id="UP000184001"/>
    </source>
</evidence>
<evidence type="ECO:0000313" key="1">
    <source>
        <dbReference type="EMBL" id="SHJ71669.1"/>
    </source>
</evidence>
<name>A0A8G2CD17_9BACT</name>
<comment type="caution">
    <text evidence="1">The sequence shown here is derived from an EMBL/GenBank/DDBJ whole genome shotgun (WGS) entry which is preliminary data.</text>
</comment>